<keyword evidence="1" id="KW-0812">Transmembrane</keyword>
<keyword evidence="3" id="KW-1185">Reference proteome</keyword>
<dbReference type="Proteomes" id="UP000261660">
    <property type="component" value="Unplaced"/>
</dbReference>
<reference evidence="2" key="1">
    <citation type="submission" date="2025-08" db="UniProtKB">
        <authorList>
            <consortium name="Ensembl"/>
        </authorList>
    </citation>
    <scope>IDENTIFICATION</scope>
</reference>
<keyword evidence="1" id="KW-0472">Membrane</keyword>
<dbReference type="PANTHER" id="PTHR38706">
    <property type="entry name" value="SI:CH211-198C19.1-RELATED"/>
    <property type="match status" value="1"/>
</dbReference>
<dbReference type="AlphaFoldDB" id="A0A3Q3GH89"/>
<evidence type="ECO:0000313" key="2">
    <source>
        <dbReference type="Ensembl" id="ENSLBEP00000032777.1"/>
    </source>
</evidence>
<accession>A0A3Q3GH89</accession>
<organism evidence="2 3">
    <name type="scientific">Labrus bergylta</name>
    <name type="common">ballan wrasse</name>
    <dbReference type="NCBI Taxonomy" id="56723"/>
    <lineage>
        <taxon>Eukaryota</taxon>
        <taxon>Metazoa</taxon>
        <taxon>Chordata</taxon>
        <taxon>Craniata</taxon>
        <taxon>Vertebrata</taxon>
        <taxon>Euteleostomi</taxon>
        <taxon>Actinopterygii</taxon>
        <taxon>Neopterygii</taxon>
        <taxon>Teleostei</taxon>
        <taxon>Neoteleostei</taxon>
        <taxon>Acanthomorphata</taxon>
        <taxon>Eupercaria</taxon>
        <taxon>Labriformes</taxon>
        <taxon>Labridae</taxon>
        <taxon>Labrus</taxon>
    </lineage>
</organism>
<protein>
    <submittedName>
        <fullName evidence="2">Uncharacterized protein</fullName>
    </submittedName>
</protein>
<dbReference type="Ensembl" id="ENSLBET00000034237.1">
    <property type="protein sequence ID" value="ENSLBEP00000032777.1"/>
    <property type="gene ID" value="ENSLBEG00000024698.1"/>
</dbReference>
<evidence type="ECO:0000256" key="1">
    <source>
        <dbReference type="SAM" id="Phobius"/>
    </source>
</evidence>
<reference evidence="2" key="2">
    <citation type="submission" date="2025-09" db="UniProtKB">
        <authorList>
            <consortium name="Ensembl"/>
        </authorList>
    </citation>
    <scope>IDENTIFICATION</scope>
</reference>
<dbReference type="PANTHER" id="PTHR38706:SF2">
    <property type="match status" value="1"/>
</dbReference>
<feature type="transmembrane region" description="Helical" evidence="1">
    <location>
        <begin position="249"/>
        <end position="269"/>
    </location>
</feature>
<sequence>MKMAGRVTWLLNSIDDLKNIDFGPSVPEHSLVLLYWFAHTVNIDADSIWLTFDPDNDEYGAHHFGNYGNMLDLPRGYKYYTVGNLKDNILRPLPDYVVNPPTSPNEGNRDRIIFSVWNQRINQVYITQHFGNPDIYGTEYDPNRTYHITTNLLRQIREFSMGGNYQTLLSLRNRFGSNADVSSIINRWGRLACLVLFLSIVRQRNVYRAQLQSGRTGNSNISRLGTHELSWNTRSGINHTPHHPDDNQWLMFLLFLVIIVFLLVCGFFLSK</sequence>
<keyword evidence="1" id="KW-1133">Transmembrane helix</keyword>
<dbReference type="InParanoid" id="A0A3Q3GH89"/>
<proteinExistence type="predicted"/>
<dbReference type="GeneTree" id="ENSGT00730000111690"/>
<evidence type="ECO:0000313" key="3">
    <source>
        <dbReference type="Proteomes" id="UP000261660"/>
    </source>
</evidence>
<name>A0A3Q3GH89_9LABR</name>